<dbReference type="InterPro" id="IPR018392">
    <property type="entry name" value="LysM"/>
</dbReference>
<accession>A0A5C5U8L3</accession>
<dbReference type="PANTHER" id="PTHR34700:SF4">
    <property type="entry name" value="PHAGE-LIKE ELEMENT PBSX PROTEIN XKDP"/>
    <property type="match status" value="1"/>
</dbReference>
<feature type="region of interest" description="Disordered" evidence="1">
    <location>
        <begin position="1"/>
        <end position="57"/>
    </location>
</feature>
<evidence type="ECO:0000256" key="1">
    <source>
        <dbReference type="SAM" id="MobiDB-lite"/>
    </source>
</evidence>
<name>A0A5C5U8L3_9GAMM</name>
<dbReference type="RefSeq" id="WP_146385492.1">
    <property type="nucleotide sequence ID" value="NZ_VOHK01000002.1"/>
</dbReference>
<dbReference type="EMBL" id="VOHK01000002">
    <property type="protein sequence ID" value="TWT22293.1"/>
    <property type="molecule type" value="Genomic_DNA"/>
</dbReference>
<comment type="caution">
    <text evidence="3">The sequence shown here is derived from an EMBL/GenBank/DDBJ whole genome shotgun (WGS) entry which is preliminary data.</text>
</comment>
<gene>
    <name evidence="3" type="ORF">FQY83_04480</name>
</gene>
<dbReference type="SMART" id="SM00257">
    <property type="entry name" value="LysM"/>
    <property type="match status" value="1"/>
</dbReference>
<dbReference type="OrthoDB" id="370541at2"/>
<dbReference type="Proteomes" id="UP000319980">
    <property type="component" value="Unassembled WGS sequence"/>
</dbReference>
<dbReference type="CDD" id="cd00118">
    <property type="entry name" value="LysM"/>
    <property type="match status" value="1"/>
</dbReference>
<organism evidence="3 4">
    <name type="scientific">Luteimonas marina</name>
    <dbReference type="NCBI Taxonomy" id="488485"/>
    <lineage>
        <taxon>Bacteria</taxon>
        <taxon>Pseudomonadati</taxon>
        <taxon>Pseudomonadota</taxon>
        <taxon>Gammaproteobacteria</taxon>
        <taxon>Lysobacterales</taxon>
        <taxon>Lysobacteraceae</taxon>
        <taxon>Luteimonas</taxon>
    </lineage>
</organism>
<dbReference type="PROSITE" id="PS51782">
    <property type="entry name" value="LYSM"/>
    <property type="match status" value="1"/>
</dbReference>
<dbReference type="InterPro" id="IPR052196">
    <property type="entry name" value="Bact_Kbp"/>
</dbReference>
<evidence type="ECO:0000313" key="4">
    <source>
        <dbReference type="Proteomes" id="UP000319980"/>
    </source>
</evidence>
<dbReference type="PANTHER" id="PTHR34700">
    <property type="entry name" value="POTASSIUM BINDING PROTEIN KBP"/>
    <property type="match status" value="1"/>
</dbReference>
<dbReference type="AlphaFoldDB" id="A0A5C5U8L3"/>
<feature type="compositionally biased region" description="Polar residues" evidence="1">
    <location>
        <begin position="10"/>
        <end position="20"/>
    </location>
</feature>
<proteinExistence type="predicted"/>
<protein>
    <submittedName>
        <fullName evidence="3">LysM peptidoglycan-binding domain-containing protein</fullName>
    </submittedName>
</protein>
<feature type="domain" description="LysM" evidence="2">
    <location>
        <begin position="56"/>
        <end position="105"/>
    </location>
</feature>
<keyword evidence="4" id="KW-1185">Reference proteome</keyword>
<evidence type="ECO:0000259" key="2">
    <source>
        <dbReference type="PROSITE" id="PS51782"/>
    </source>
</evidence>
<dbReference type="Gene3D" id="3.10.350.10">
    <property type="entry name" value="LysM domain"/>
    <property type="match status" value="1"/>
</dbReference>
<dbReference type="SUPFAM" id="SSF54106">
    <property type="entry name" value="LysM domain"/>
    <property type="match status" value="1"/>
</dbReference>
<evidence type="ECO:0000313" key="3">
    <source>
        <dbReference type="EMBL" id="TWT22293.1"/>
    </source>
</evidence>
<feature type="compositionally biased region" description="Gly residues" evidence="1">
    <location>
        <begin position="21"/>
        <end position="30"/>
    </location>
</feature>
<sequence length="122" mass="12419">MSNDKKPDFSNVQSGANTQSTGGGGGGLAGGKPDFSNVVSGADTVAGGGAGSTGARTYTIEKGDTLSEIAKRFYGKAKYWRQIHEANSAEIENPDRIFPGQVITLPAIDTDGDGTPDDPAAA</sequence>
<dbReference type="InterPro" id="IPR036779">
    <property type="entry name" value="LysM_dom_sf"/>
</dbReference>
<reference evidence="3 4" key="1">
    <citation type="journal article" date="2008" name="Int. J. Syst. Evol. Microbiol.">
        <title>Luteimonas marina sp. nov., isolated from seawater.</title>
        <authorList>
            <person name="Baik K.S."/>
            <person name="Park S.C."/>
            <person name="Kim M.S."/>
            <person name="Kim E.M."/>
            <person name="Park C."/>
            <person name="Chun J."/>
            <person name="Seong C.N."/>
        </authorList>
    </citation>
    <scope>NUCLEOTIDE SEQUENCE [LARGE SCALE GENOMIC DNA]</scope>
    <source>
        <strain evidence="3 4">FR1330</strain>
    </source>
</reference>
<dbReference type="Pfam" id="PF01476">
    <property type="entry name" value="LysM"/>
    <property type="match status" value="1"/>
</dbReference>